<protein>
    <submittedName>
        <fullName evidence="2">Uncharacterized protein</fullName>
    </submittedName>
</protein>
<feature type="compositionally biased region" description="Pro residues" evidence="1">
    <location>
        <begin position="57"/>
        <end position="86"/>
    </location>
</feature>
<dbReference type="AlphaFoldDB" id="A0A2M6WWX1"/>
<sequence length="173" mass="18739">MKKKREVQDPTNDQKRRFAYLGRLVKEIRDGIIVRAVSGPNVGIDLASRVPVGGGPAEPPPVLPQPATEPAPESGLPPPPSPPDPQPEQLSLPVEPVTAIPLLVPPVIVHDKPPVVGSAMKAVVKALGGLNPQILTDLLWDYGLTPLDLIQMVHEEEVRLVREQQEALEEQRS</sequence>
<evidence type="ECO:0000313" key="2">
    <source>
        <dbReference type="EMBL" id="PIT97298.1"/>
    </source>
</evidence>
<comment type="caution">
    <text evidence="2">The sequence shown here is derived from an EMBL/GenBank/DDBJ whole genome shotgun (WGS) entry which is preliminary data.</text>
</comment>
<proteinExistence type="predicted"/>
<accession>A0A2M6WWX1</accession>
<reference evidence="3" key="1">
    <citation type="submission" date="2017-09" db="EMBL/GenBank/DDBJ databases">
        <title>Depth-based differentiation of microbial function through sediment-hosted aquifers and enrichment of novel symbionts in the deep terrestrial subsurface.</title>
        <authorList>
            <person name="Probst A.J."/>
            <person name="Ladd B."/>
            <person name="Jarett J.K."/>
            <person name="Geller-Mcgrath D.E."/>
            <person name="Sieber C.M.K."/>
            <person name="Emerson J.B."/>
            <person name="Anantharaman K."/>
            <person name="Thomas B.C."/>
            <person name="Malmstrom R."/>
            <person name="Stieglmeier M."/>
            <person name="Klingl A."/>
            <person name="Woyke T."/>
            <person name="Ryan C.M."/>
            <person name="Banfield J.F."/>
        </authorList>
    </citation>
    <scope>NUCLEOTIDE SEQUENCE [LARGE SCALE GENOMIC DNA]</scope>
</reference>
<feature type="region of interest" description="Disordered" evidence="1">
    <location>
        <begin position="45"/>
        <end position="92"/>
    </location>
</feature>
<evidence type="ECO:0000256" key="1">
    <source>
        <dbReference type="SAM" id="MobiDB-lite"/>
    </source>
</evidence>
<organism evidence="2 3">
    <name type="scientific">Candidatus Berkelbacteria bacterium CG10_big_fil_rev_8_21_14_0_10_41_12</name>
    <dbReference type="NCBI Taxonomy" id="1974513"/>
    <lineage>
        <taxon>Bacteria</taxon>
        <taxon>Candidatus Berkelbacteria</taxon>
    </lineage>
</organism>
<gene>
    <name evidence="2" type="ORF">COT77_02200</name>
</gene>
<dbReference type="EMBL" id="PEZV01000022">
    <property type="protein sequence ID" value="PIT97298.1"/>
    <property type="molecule type" value="Genomic_DNA"/>
</dbReference>
<evidence type="ECO:0000313" key="3">
    <source>
        <dbReference type="Proteomes" id="UP000228596"/>
    </source>
</evidence>
<dbReference type="Proteomes" id="UP000228596">
    <property type="component" value="Unassembled WGS sequence"/>
</dbReference>
<name>A0A2M6WWX1_9BACT</name>